<protein>
    <recommendedName>
        <fullName evidence="3">Sigma 54 modulation/S30EA ribosomal protein C-terminal domain-containing protein</fullName>
    </recommendedName>
</protein>
<proteinExistence type="predicted"/>
<dbReference type="Gene3D" id="3.30.160.100">
    <property type="entry name" value="Ribosome hibernation promotion factor-like"/>
    <property type="match status" value="1"/>
</dbReference>
<feature type="signal peptide" evidence="2">
    <location>
        <begin position="1"/>
        <end position="18"/>
    </location>
</feature>
<dbReference type="Gene3D" id="3.30.505.50">
    <property type="entry name" value="Sigma 54 modulation/S30EA ribosomal protein, C-terminal domain"/>
    <property type="match status" value="1"/>
</dbReference>
<dbReference type="PANTHER" id="PTHR33231">
    <property type="entry name" value="30S RIBOSOMAL PROTEIN"/>
    <property type="match status" value="1"/>
</dbReference>
<dbReference type="SUPFAM" id="SSF69754">
    <property type="entry name" value="Ribosome binding protein Y (YfiA homologue)"/>
    <property type="match status" value="1"/>
</dbReference>
<name>A0A7S4HIS1_9STRA</name>
<dbReference type="Pfam" id="PF02482">
    <property type="entry name" value="Ribosomal_S30AE"/>
    <property type="match status" value="1"/>
</dbReference>
<evidence type="ECO:0000313" key="4">
    <source>
        <dbReference type="EMBL" id="CAE2200184.1"/>
    </source>
</evidence>
<keyword evidence="1" id="KW-0810">Translation regulation</keyword>
<dbReference type="GO" id="GO:0043024">
    <property type="term" value="F:ribosomal small subunit binding"/>
    <property type="evidence" value="ECO:0007669"/>
    <property type="project" value="TreeGrafter"/>
</dbReference>
<dbReference type="InterPro" id="IPR036567">
    <property type="entry name" value="RHF-like"/>
</dbReference>
<dbReference type="InterPro" id="IPR050574">
    <property type="entry name" value="HPF/YfiA_ribosome-assoc"/>
</dbReference>
<evidence type="ECO:0000256" key="1">
    <source>
        <dbReference type="ARBA" id="ARBA00022845"/>
    </source>
</evidence>
<keyword evidence="2" id="KW-0732">Signal</keyword>
<feature type="chain" id="PRO_5031277390" description="Sigma 54 modulation/S30EA ribosomal protein C-terminal domain-containing protein" evidence="2">
    <location>
        <begin position="19"/>
        <end position="250"/>
    </location>
</feature>
<reference evidence="4" key="1">
    <citation type="submission" date="2021-01" db="EMBL/GenBank/DDBJ databases">
        <authorList>
            <person name="Corre E."/>
            <person name="Pelletier E."/>
            <person name="Niang G."/>
            <person name="Scheremetjew M."/>
            <person name="Finn R."/>
            <person name="Kale V."/>
            <person name="Holt S."/>
            <person name="Cochrane G."/>
            <person name="Meng A."/>
            <person name="Brown T."/>
            <person name="Cohen L."/>
        </authorList>
    </citation>
    <scope>NUCLEOTIDE SEQUENCE</scope>
    <source>
        <strain evidence="4">Isolate 1302-5</strain>
    </source>
</reference>
<dbReference type="Pfam" id="PF16321">
    <property type="entry name" value="Ribosom_S30AE_C"/>
    <property type="match status" value="1"/>
</dbReference>
<sequence length="250" mass="26766">MRLALPLLLTAAASSASAFTVVPGAPAAFRSASAPLGMSSTEDQASAAPSVPIVITGNNVDVTPAMSDYVNKKLERTVGKLASSGAVKDCDVHLVVNKNPKVKNSHRAEVVTSLKGTVIRCAEDSPDMYASIDAVTDRLARKLKRYKERKLDGWHGGPNVGENIANVLDSLPEPEEGEAAAGQEEFVDPEAPTITKVKSYDLGKAISLQEAIFALDYIDHDFYVFRNEEDNELNVVYKRNAGGVGLIQPQ</sequence>
<dbReference type="InterPro" id="IPR032528">
    <property type="entry name" value="Ribosom_S30AE_C"/>
</dbReference>
<dbReference type="AlphaFoldDB" id="A0A7S4HIS1"/>
<evidence type="ECO:0000259" key="3">
    <source>
        <dbReference type="Pfam" id="PF16321"/>
    </source>
</evidence>
<gene>
    <name evidence="4" type="ORF">OAUR00152_LOCUS371</name>
</gene>
<dbReference type="InterPro" id="IPR003489">
    <property type="entry name" value="RHF/RaiA"/>
</dbReference>
<dbReference type="EMBL" id="HBKQ01000557">
    <property type="protein sequence ID" value="CAE2200184.1"/>
    <property type="molecule type" value="Transcribed_RNA"/>
</dbReference>
<dbReference type="NCBIfam" id="TIGR00741">
    <property type="entry name" value="yfiA"/>
    <property type="match status" value="1"/>
</dbReference>
<accession>A0A7S4HIS1</accession>
<feature type="domain" description="Sigma 54 modulation/S30EA ribosomal protein C-terminal" evidence="3">
    <location>
        <begin position="190"/>
        <end position="246"/>
    </location>
</feature>
<organism evidence="4">
    <name type="scientific">Odontella aurita</name>
    <dbReference type="NCBI Taxonomy" id="265563"/>
    <lineage>
        <taxon>Eukaryota</taxon>
        <taxon>Sar</taxon>
        <taxon>Stramenopiles</taxon>
        <taxon>Ochrophyta</taxon>
        <taxon>Bacillariophyta</taxon>
        <taxon>Mediophyceae</taxon>
        <taxon>Biddulphiophycidae</taxon>
        <taxon>Eupodiscales</taxon>
        <taxon>Odontellaceae</taxon>
        <taxon>Odontella</taxon>
    </lineage>
</organism>
<dbReference type="GO" id="GO:0022627">
    <property type="term" value="C:cytosolic small ribosomal subunit"/>
    <property type="evidence" value="ECO:0007669"/>
    <property type="project" value="TreeGrafter"/>
</dbReference>
<evidence type="ECO:0000256" key="2">
    <source>
        <dbReference type="SAM" id="SignalP"/>
    </source>
</evidence>
<dbReference type="PANTHER" id="PTHR33231:SF1">
    <property type="entry name" value="30S RIBOSOMAL PROTEIN"/>
    <property type="match status" value="1"/>
</dbReference>
<dbReference type="InterPro" id="IPR038416">
    <property type="entry name" value="Ribosom_S30AE_C_sf"/>
</dbReference>
<dbReference type="CDD" id="cd00552">
    <property type="entry name" value="RaiA"/>
    <property type="match status" value="1"/>
</dbReference>
<dbReference type="GO" id="GO:0045900">
    <property type="term" value="P:negative regulation of translational elongation"/>
    <property type="evidence" value="ECO:0007669"/>
    <property type="project" value="TreeGrafter"/>
</dbReference>